<proteinExistence type="predicted"/>
<accession>A0ABT1SGH3</accession>
<dbReference type="Pfam" id="PF17099">
    <property type="entry name" value="TrpP"/>
    <property type="match status" value="1"/>
</dbReference>
<protein>
    <submittedName>
        <fullName evidence="2">Tryptophan transporter</fullName>
    </submittedName>
</protein>
<dbReference type="RefSeq" id="WP_256313015.1">
    <property type="nucleotide sequence ID" value="NZ_JANGAC010000025.1"/>
</dbReference>
<name>A0ABT1SGH3_9FIRM</name>
<organism evidence="2 3">
    <name type="scientific">Tissierella carlieri</name>
    <dbReference type="NCBI Taxonomy" id="689904"/>
    <lineage>
        <taxon>Bacteria</taxon>
        <taxon>Bacillati</taxon>
        <taxon>Bacillota</taxon>
        <taxon>Tissierellia</taxon>
        <taxon>Tissierellales</taxon>
        <taxon>Tissierellaceae</taxon>
        <taxon>Tissierella</taxon>
    </lineage>
</organism>
<keyword evidence="1" id="KW-0472">Membrane</keyword>
<comment type="caution">
    <text evidence="2">The sequence shown here is derived from an EMBL/GenBank/DDBJ whole genome shotgun (WGS) entry which is preliminary data.</text>
</comment>
<keyword evidence="3" id="KW-1185">Reference proteome</keyword>
<dbReference type="Proteomes" id="UP001524478">
    <property type="component" value="Unassembled WGS sequence"/>
</dbReference>
<evidence type="ECO:0000256" key="1">
    <source>
        <dbReference type="SAM" id="Phobius"/>
    </source>
</evidence>
<feature type="transmembrane region" description="Helical" evidence="1">
    <location>
        <begin position="101"/>
        <end position="127"/>
    </location>
</feature>
<keyword evidence="1" id="KW-1133">Transmembrane helix</keyword>
<keyword evidence="1" id="KW-0812">Transmembrane</keyword>
<feature type="transmembrane region" description="Helical" evidence="1">
    <location>
        <begin position="133"/>
        <end position="156"/>
    </location>
</feature>
<evidence type="ECO:0000313" key="3">
    <source>
        <dbReference type="Proteomes" id="UP001524478"/>
    </source>
</evidence>
<dbReference type="EMBL" id="JANGAC010000025">
    <property type="protein sequence ID" value="MCQ4925596.1"/>
    <property type="molecule type" value="Genomic_DNA"/>
</dbReference>
<dbReference type="InterPro" id="IPR031360">
    <property type="entry name" value="TrpP"/>
</dbReference>
<evidence type="ECO:0000313" key="2">
    <source>
        <dbReference type="EMBL" id="MCQ4925596.1"/>
    </source>
</evidence>
<feature type="transmembrane region" description="Helical" evidence="1">
    <location>
        <begin position="7"/>
        <end position="23"/>
    </location>
</feature>
<sequence length="171" mass="18321">MKLKNNIFTTLLLAIGLIMHQITPGILGGMKFDFLLIFMFVSLLLNTKFENAMLTGILGGLLSAMTTSFPGGQIPNILDKLITCLVLFVLIKYLSKININFLVVGLLGGIGTFISGMVFLTSAAFISGLPAPMSALVIGIVIPTTLVNTIGTVFIYRLVKIAIKRSGILIS</sequence>
<feature type="transmembrane region" description="Helical" evidence="1">
    <location>
        <begin position="77"/>
        <end position="94"/>
    </location>
</feature>
<gene>
    <name evidence="2" type="ORF">NE686_21045</name>
</gene>
<reference evidence="2 3" key="1">
    <citation type="submission" date="2022-06" db="EMBL/GenBank/DDBJ databases">
        <title>Isolation of gut microbiota from human fecal samples.</title>
        <authorList>
            <person name="Pamer E.G."/>
            <person name="Barat B."/>
            <person name="Waligurski E."/>
            <person name="Medina S."/>
            <person name="Paddock L."/>
            <person name="Mostad J."/>
        </authorList>
    </citation>
    <scope>NUCLEOTIDE SEQUENCE [LARGE SCALE GENOMIC DNA]</scope>
    <source>
        <strain evidence="2 3">DFI.7.95</strain>
    </source>
</reference>